<name>A0A418SDD9_9RHOB</name>
<dbReference type="Gene3D" id="1.10.3230.30">
    <property type="entry name" value="Phage gp6-like head-tail connector protein"/>
    <property type="match status" value="1"/>
</dbReference>
<reference evidence="1 2" key="1">
    <citation type="submission" date="2020-08" db="EMBL/GenBank/DDBJ databases">
        <title>Genome sequence of Rhodobacteraceae bacterium Lw-13e.</title>
        <authorList>
            <person name="Poehlein A."/>
            <person name="Wolter L."/>
            <person name="Daniel R."/>
            <person name="Brinkhoff T."/>
        </authorList>
    </citation>
    <scope>NUCLEOTIDE SEQUENCE [LARGE SCALE GENOMIC DNA]</scope>
    <source>
        <strain evidence="1 2">Lw-13e</strain>
    </source>
</reference>
<evidence type="ECO:0000313" key="1">
    <source>
        <dbReference type="EMBL" id="QPM89378.1"/>
    </source>
</evidence>
<dbReference type="KEGG" id="palw:PSAL_005940"/>
<dbReference type="NCBIfam" id="TIGR02215">
    <property type="entry name" value="phage_chp_gp8"/>
    <property type="match status" value="1"/>
</dbReference>
<dbReference type="AlphaFoldDB" id="A0A418SDD9"/>
<dbReference type="EMBL" id="CP060436">
    <property type="protein sequence ID" value="QPM89378.1"/>
    <property type="molecule type" value="Genomic_DNA"/>
</dbReference>
<dbReference type="Proteomes" id="UP000283786">
    <property type="component" value="Chromosome"/>
</dbReference>
<dbReference type="InterPro" id="IPR011738">
    <property type="entry name" value="Phage_CHP"/>
</dbReference>
<proteinExistence type="predicted"/>
<protein>
    <recommendedName>
        <fullName evidence="3">Phage gp6-like head-tail connector protein</fullName>
    </recommendedName>
</protein>
<sequence length="194" mass="21132">MRRLTSIQTSDPLAELITLAQAQARLRRGDGEDDGTIELVIVAALSQLDGVDGILGRALVSQGWADQLSGFPIGDRLPIVLAPVISVDSVTYFDADNVEQVLSPSAYALGHDCSGAYLRLDPNWSWPSTYDRDDAVTLSYAAGYGPAATDVPAAIRLAALDLVEHWYEPGVRVNTDEVPVMFMAKLRRFIRPKF</sequence>
<dbReference type="RefSeq" id="WP_196222853.1">
    <property type="nucleotide sequence ID" value="NZ_CP060436.1"/>
</dbReference>
<accession>A0A418SDD9</accession>
<evidence type="ECO:0008006" key="3">
    <source>
        <dbReference type="Google" id="ProtNLM"/>
    </source>
</evidence>
<evidence type="ECO:0000313" key="2">
    <source>
        <dbReference type="Proteomes" id="UP000283786"/>
    </source>
</evidence>
<gene>
    <name evidence="1" type="ORF">PSAL_005940</name>
</gene>
<organism evidence="1 2">
    <name type="scientific">Pseudooceanicola algae</name>
    <dbReference type="NCBI Taxonomy" id="1537215"/>
    <lineage>
        <taxon>Bacteria</taxon>
        <taxon>Pseudomonadati</taxon>
        <taxon>Pseudomonadota</taxon>
        <taxon>Alphaproteobacteria</taxon>
        <taxon>Rhodobacterales</taxon>
        <taxon>Paracoccaceae</taxon>
        <taxon>Pseudooceanicola</taxon>
    </lineage>
</organism>
<keyword evidence="2" id="KW-1185">Reference proteome</keyword>